<protein>
    <submittedName>
        <fullName evidence="1">Uncharacterized protein</fullName>
    </submittedName>
</protein>
<evidence type="ECO:0000313" key="2">
    <source>
        <dbReference type="Proteomes" id="UP000224413"/>
    </source>
</evidence>
<dbReference type="EMBL" id="NUWJ01000112">
    <property type="protein sequence ID" value="PFK18138.1"/>
    <property type="molecule type" value="Genomic_DNA"/>
</dbReference>
<proteinExistence type="predicted"/>
<dbReference type="AlphaFoldDB" id="A0A9X6X113"/>
<evidence type="ECO:0000313" key="1">
    <source>
        <dbReference type="EMBL" id="PFK18138.1"/>
    </source>
</evidence>
<sequence>MLTKREFERFASDKQCIELALAMWKEWMNKKKTKKTYTDELAAKGTMYVVNHMKLRDHQVSVIFDFFDEYLTLLDHGEEQAEAFYKTIMRM</sequence>
<accession>A0A9X6X113</accession>
<dbReference type="RefSeq" id="WP_098583424.1">
    <property type="nucleotide sequence ID" value="NZ_NUWJ01000112.1"/>
</dbReference>
<organism evidence="1 2">
    <name type="scientific">Bacillus cereus</name>
    <dbReference type="NCBI Taxonomy" id="1396"/>
    <lineage>
        <taxon>Bacteria</taxon>
        <taxon>Bacillati</taxon>
        <taxon>Bacillota</taxon>
        <taxon>Bacilli</taxon>
        <taxon>Bacillales</taxon>
        <taxon>Bacillaceae</taxon>
        <taxon>Bacillus</taxon>
        <taxon>Bacillus cereus group</taxon>
    </lineage>
</organism>
<gene>
    <name evidence="1" type="ORF">COI98_13065</name>
</gene>
<reference evidence="1 2" key="1">
    <citation type="submission" date="2017-09" db="EMBL/GenBank/DDBJ databases">
        <title>Large-scale bioinformatics analysis of Bacillus genomes uncovers conserved roles of natural products in bacterial physiology.</title>
        <authorList>
            <consortium name="Agbiome Team Llc"/>
            <person name="Bleich R.M."/>
            <person name="Grubbs K.J."/>
            <person name="Santa Maria K.C."/>
            <person name="Allen S.E."/>
            <person name="Farag S."/>
            <person name="Shank E.A."/>
            <person name="Bowers A."/>
        </authorList>
    </citation>
    <scope>NUCLEOTIDE SEQUENCE [LARGE SCALE GENOMIC DNA]</scope>
    <source>
        <strain evidence="1 2">AFS083741</strain>
    </source>
</reference>
<comment type="caution">
    <text evidence="1">The sequence shown here is derived from an EMBL/GenBank/DDBJ whole genome shotgun (WGS) entry which is preliminary data.</text>
</comment>
<dbReference type="Proteomes" id="UP000224413">
    <property type="component" value="Unassembled WGS sequence"/>
</dbReference>
<name>A0A9X6X113_BACCE</name>